<feature type="domain" description="AMP-dependent synthetase/ligase" evidence="7">
    <location>
        <begin position="93"/>
        <end position="509"/>
    </location>
</feature>
<dbReference type="SUPFAM" id="SSF56801">
    <property type="entry name" value="Acetyl-CoA synthetase-like"/>
    <property type="match status" value="1"/>
</dbReference>
<keyword evidence="9" id="KW-1185">Reference proteome</keyword>
<dbReference type="GO" id="GO:0005524">
    <property type="term" value="F:ATP binding"/>
    <property type="evidence" value="ECO:0007669"/>
    <property type="project" value="UniProtKB-KW"/>
</dbReference>
<comment type="catalytic activity">
    <reaction evidence="5">
        <text>a long-chain fatty acid + ATP + CoA = a long-chain fatty acyl-CoA + AMP + diphosphate</text>
        <dbReference type="Rhea" id="RHEA:15421"/>
        <dbReference type="ChEBI" id="CHEBI:30616"/>
        <dbReference type="ChEBI" id="CHEBI:33019"/>
        <dbReference type="ChEBI" id="CHEBI:57287"/>
        <dbReference type="ChEBI" id="CHEBI:57560"/>
        <dbReference type="ChEBI" id="CHEBI:83139"/>
        <dbReference type="ChEBI" id="CHEBI:456215"/>
        <dbReference type="EC" id="6.2.1.3"/>
    </reaction>
</comment>
<organism evidence="8 9">
    <name type="scientific">Rhodotorula diobovata</name>
    <dbReference type="NCBI Taxonomy" id="5288"/>
    <lineage>
        <taxon>Eukaryota</taxon>
        <taxon>Fungi</taxon>
        <taxon>Dikarya</taxon>
        <taxon>Basidiomycota</taxon>
        <taxon>Pucciniomycotina</taxon>
        <taxon>Microbotryomycetes</taxon>
        <taxon>Sporidiobolales</taxon>
        <taxon>Sporidiobolaceae</taxon>
        <taxon>Rhodotorula</taxon>
    </lineage>
</organism>
<gene>
    <name evidence="8" type="ORF">DMC30DRAFT_443402</name>
</gene>
<evidence type="ECO:0000256" key="3">
    <source>
        <dbReference type="ARBA" id="ARBA00022741"/>
    </source>
</evidence>
<dbReference type="STRING" id="5288.A0A5C5G666"/>
<evidence type="ECO:0000256" key="2">
    <source>
        <dbReference type="ARBA" id="ARBA00022598"/>
    </source>
</evidence>
<reference evidence="8 9" key="1">
    <citation type="submission" date="2019-03" db="EMBL/GenBank/DDBJ databases">
        <title>Rhodosporidium diobovatum UCD-FST 08-225 genome sequencing, assembly, and annotation.</title>
        <authorList>
            <person name="Fakankun I.U."/>
            <person name="Fristensky B."/>
            <person name="Levin D.B."/>
        </authorList>
    </citation>
    <scope>NUCLEOTIDE SEQUENCE [LARGE SCALE GENOMIC DNA]</scope>
    <source>
        <strain evidence="8 9">UCD-FST 08-225</strain>
    </source>
</reference>
<protein>
    <recommendedName>
        <fullName evidence="7">AMP-dependent synthetase/ligase domain-containing protein</fullName>
    </recommendedName>
</protein>
<dbReference type="Gene3D" id="3.40.50.12780">
    <property type="entry name" value="N-terminal domain of ligase-like"/>
    <property type="match status" value="1"/>
</dbReference>
<dbReference type="EMBL" id="SOZI01000002">
    <property type="protein sequence ID" value="TNY24548.1"/>
    <property type="molecule type" value="Genomic_DNA"/>
</dbReference>
<comment type="similarity">
    <text evidence="1">Belongs to the ATP-dependent AMP-binding enzyme family.</text>
</comment>
<evidence type="ECO:0000256" key="5">
    <source>
        <dbReference type="ARBA" id="ARBA00036813"/>
    </source>
</evidence>
<evidence type="ECO:0000313" key="8">
    <source>
        <dbReference type="EMBL" id="TNY24548.1"/>
    </source>
</evidence>
<dbReference type="Pfam" id="PF00501">
    <property type="entry name" value="AMP-binding"/>
    <property type="match status" value="1"/>
</dbReference>
<dbReference type="GO" id="GO:0005886">
    <property type="term" value="C:plasma membrane"/>
    <property type="evidence" value="ECO:0007669"/>
    <property type="project" value="TreeGrafter"/>
</dbReference>
<sequence>MAPKQGSVEVGPPAQPGQGRARRSFVSPDELVTSPQPGSISVLAHILDHAVDEFADVQALGWRDTIDVIKEDKDVKKIVGGKEVTEKKTWSYFHLSDYKWWTYAQFKENVDAVGSALRHVGCEPNSVFNIYSATSRHWQVMANACAQQGITFATAYDSLGEQGLQHSINEPSAYGIFTNANLLHTLAGVVAKTPSLRIVVYDGPASDVPPGALDTLKSTRKEGEDPLQVYTFDDFVKMGKEHPSEPHLPGPEDVACLMYTSGSTGPPKGVQITNANIVATIGAVQKLIGHIVCKGETYLAYLPLAHIMEFAVEMCFMYVGARMGYGSVKTLTDASVRNCLGDLRALQPTILVGVPAVWETIRKGIVSKVKASGAVKSKVFDLGMAAKRFGGRGSFLGNLADKVVFEAVKQGTGGKLKYALSGGAPISKETQEFLSIALVLIIQGYGMTESTAMCCLLPPEMHQYQTVGVPVPSCEVKLVDVEEAGYKSSNSTPEGEIWIRGPSVTKGYYKQDDLTKEAWTDDGWFMTGDVGRWNKDGTLSVIDRKKNLVKLSGGEYIALERLESLYGSCEYAARIMVHADSNASRPMAVIFPHEQNLKQLAKELGVSGDIGTMVHDDKVRDAVLKNLNAVGKKAGLKPLEQLSSVVLTDEEWTPQNGLLTAAQKLNRKKIAQTYKQEIDAVYP</sequence>
<keyword evidence="3" id="KW-0547">Nucleotide-binding</keyword>
<evidence type="ECO:0000313" key="9">
    <source>
        <dbReference type="Proteomes" id="UP000311382"/>
    </source>
</evidence>
<dbReference type="PANTHER" id="PTHR43272">
    <property type="entry name" value="LONG-CHAIN-FATTY-ACID--COA LIGASE"/>
    <property type="match status" value="1"/>
</dbReference>
<keyword evidence="2" id="KW-0436">Ligase</keyword>
<dbReference type="InterPro" id="IPR020845">
    <property type="entry name" value="AMP-binding_CS"/>
</dbReference>
<dbReference type="Proteomes" id="UP000311382">
    <property type="component" value="Unassembled WGS sequence"/>
</dbReference>
<evidence type="ECO:0000256" key="1">
    <source>
        <dbReference type="ARBA" id="ARBA00006432"/>
    </source>
</evidence>
<proteinExistence type="inferred from homology"/>
<dbReference type="GO" id="GO:0004467">
    <property type="term" value="F:long-chain fatty acid-CoA ligase activity"/>
    <property type="evidence" value="ECO:0007669"/>
    <property type="project" value="UniProtKB-EC"/>
</dbReference>
<dbReference type="AlphaFoldDB" id="A0A5C5G666"/>
<dbReference type="GO" id="GO:0035336">
    <property type="term" value="P:long-chain fatty-acyl-CoA metabolic process"/>
    <property type="evidence" value="ECO:0007669"/>
    <property type="project" value="TreeGrafter"/>
</dbReference>
<dbReference type="PROSITE" id="PS00455">
    <property type="entry name" value="AMP_BINDING"/>
    <property type="match status" value="1"/>
</dbReference>
<keyword evidence="4" id="KW-0067">ATP-binding</keyword>
<dbReference type="GO" id="GO:0005811">
    <property type="term" value="C:lipid droplet"/>
    <property type="evidence" value="ECO:0007669"/>
    <property type="project" value="TreeGrafter"/>
</dbReference>
<dbReference type="OrthoDB" id="1700726at2759"/>
<evidence type="ECO:0000256" key="4">
    <source>
        <dbReference type="ARBA" id="ARBA00022840"/>
    </source>
</evidence>
<evidence type="ECO:0000259" key="7">
    <source>
        <dbReference type="Pfam" id="PF00501"/>
    </source>
</evidence>
<accession>A0A5C5G666</accession>
<dbReference type="InterPro" id="IPR042099">
    <property type="entry name" value="ANL_N_sf"/>
</dbReference>
<feature type="region of interest" description="Disordered" evidence="6">
    <location>
        <begin position="1"/>
        <end position="24"/>
    </location>
</feature>
<comment type="caution">
    <text evidence="8">The sequence shown here is derived from an EMBL/GenBank/DDBJ whole genome shotgun (WGS) entry which is preliminary data.</text>
</comment>
<dbReference type="PANTHER" id="PTHR43272:SF83">
    <property type="entry name" value="ACYL-COA SYNTHETASE LONG-CHAIN, ISOFORM J"/>
    <property type="match status" value="1"/>
</dbReference>
<name>A0A5C5G666_9BASI</name>
<dbReference type="GO" id="GO:0005783">
    <property type="term" value="C:endoplasmic reticulum"/>
    <property type="evidence" value="ECO:0007669"/>
    <property type="project" value="TreeGrafter"/>
</dbReference>
<evidence type="ECO:0000256" key="6">
    <source>
        <dbReference type="SAM" id="MobiDB-lite"/>
    </source>
</evidence>
<dbReference type="InterPro" id="IPR000873">
    <property type="entry name" value="AMP-dep_synth/lig_dom"/>
</dbReference>